<reference evidence="1 2" key="1">
    <citation type="submission" date="2021-07" db="EMBL/GenBank/DDBJ databases">
        <title>Novel Helicobacter sp. Isolated from a cat.</title>
        <authorList>
            <person name="Rimbara E."/>
            <person name="Suzuki M."/>
        </authorList>
    </citation>
    <scope>NUCLEOTIDE SEQUENCE [LARGE SCALE GENOMIC DNA]</scope>
    <source>
        <strain evidence="2">NHP19-012</strain>
    </source>
</reference>
<name>A0ABN6I7S3_9HELI</name>
<proteinExistence type="predicted"/>
<evidence type="ECO:0000313" key="1">
    <source>
        <dbReference type="EMBL" id="BCZ19644.1"/>
    </source>
</evidence>
<keyword evidence="2" id="KW-1185">Reference proteome</keyword>
<evidence type="ECO:0000313" key="2">
    <source>
        <dbReference type="Proteomes" id="UP000826146"/>
    </source>
</evidence>
<dbReference type="EMBL" id="AP024819">
    <property type="protein sequence ID" value="BCZ19644.1"/>
    <property type="molecule type" value="Genomic_DNA"/>
</dbReference>
<dbReference type="RefSeq" id="WP_221271469.1">
    <property type="nucleotide sequence ID" value="NZ_AP024819.1"/>
</dbReference>
<protein>
    <submittedName>
        <fullName evidence="1">Uncharacterized protein</fullName>
    </submittedName>
</protein>
<dbReference type="Proteomes" id="UP000826146">
    <property type="component" value="Chromosome"/>
</dbReference>
<sequence length="592" mass="64596">MESVSNLATSTKEEQTYKLEQSAFENALSQLKSNRNQTINTLQGIVQQLLGTDPTSSALNHLVAQINDLAKNPNSKDLMSNLNTSLQTYQDYLNGMISSYESQNQQIIQEAQAKLKVYEAKVSSYTAQNQAILQKAIHNFNTYNTQIQQTFKALGIECAKVMGANSPTCTGLSPKDLDYTFPKNFPTKITDFTPSQTIQALQSLGAQLDKSIKVVSENAQAINNANQEIAQKGVEEMKMLLQAKTQDITQALNNVMGLSLIISNAFHNAWVNYANGKLYGIDNASEGSYTYKGTTYDNFVNNSWNCVLKQIVDSDPNSSYTGFQASNCSLVGIGAAKLPPQFKALGLNLYNMWNTLFNVQEMQAKIPAIMNSNCAPGNGVGGASWHNCGNTPSLQTMQNDMTKFFNFMNGYVGSVSFNGNFANSEVYTKLKGYLDTGNLSDAKQLVQGYQQAAKNMISTFQDNPVWIMSIVPNGSPTSDVPDASKNVKDCWSSQFAGANFPQINTNTGKPYTMCGYSSWARSILVGYFGFGKSTATSIEQAISTALGPVNTAIQNAINATKAYKNYKPPKPFLSLTPLSSPKSPPPLPLAHR</sequence>
<gene>
    <name evidence="1" type="ORF">NHP190012_12860</name>
</gene>
<accession>A0ABN6I7S3</accession>
<organism evidence="1 2">
    <name type="scientific">Helicobacter gastrofelis</name>
    <dbReference type="NCBI Taxonomy" id="2849642"/>
    <lineage>
        <taxon>Bacteria</taxon>
        <taxon>Pseudomonadati</taxon>
        <taxon>Campylobacterota</taxon>
        <taxon>Epsilonproteobacteria</taxon>
        <taxon>Campylobacterales</taxon>
        <taxon>Helicobacteraceae</taxon>
        <taxon>Helicobacter</taxon>
    </lineage>
</organism>